<protein>
    <submittedName>
        <fullName evidence="6">Amino acid ABC transporter substrate-binding protein</fullName>
    </submittedName>
</protein>
<dbReference type="PANTHER" id="PTHR30085:SF6">
    <property type="entry name" value="ABC TRANSPORTER GLUTAMINE-BINDING PROTEIN GLNH"/>
    <property type="match status" value="1"/>
</dbReference>
<comment type="caution">
    <text evidence="6">The sequence shown here is derived from an EMBL/GenBank/DDBJ whole genome shotgun (WGS) entry which is preliminary data.</text>
</comment>
<proteinExistence type="inferred from homology"/>
<dbReference type="SMART" id="SM00062">
    <property type="entry name" value="PBPb"/>
    <property type="match status" value="1"/>
</dbReference>
<dbReference type="CDD" id="cd13688">
    <property type="entry name" value="PBP2_GltI_DEBP"/>
    <property type="match status" value="1"/>
</dbReference>
<dbReference type="GO" id="GO:0030288">
    <property type="term" value="C:outer membrane-bounded periplasmic space"/>
    <property type="evidence" value="ECO:0007669"/>
    <property type="project" value="TreeGrafter"/>
</dbReference>
<evidence type="ECO:0000256" key="3">
    <source>
        <dbReference type="ARBA" id="ARBA00022729"/>
    </source>
</evidence>
<feature type="chain" id="PRO_5025648208" evidence="4">
    <location>
        <begin position="40"/>
        <end position="298"/>
    </location>
</feature>
<feature type="domain" description="Solute-binding protein family 3/N-terminal" evidence="5">
    <location>
        <begin position="50"/>
        <end position="281"/>
    </location>
</feature>
<feature type="signal peptide" evidence="4">
    <location>
        <begin position="1"/>
        <end position="39"/>
    </location>
</feature>
<dbReference type="SUPFAM" id="SSF53850">
    <property type="entry name" value="Periplasmic binding protein-like II"/>
    <property type="match status" value="1"/>
</dbReference>
<dbReference type="GO" id="GO:0006865">
    <property type="term" value="P:amino acid transport"/>
    <property type="evidence" value="ECO:0007669"/>
    <property type="project" value="TreeGrafter"/>
</dbReference>
<dbReference type="Pfam" id="PF00497">
    <property type="entry name" value="SBP_bac_3"/>
    <property type="match status" value="1"/>
</dbReference>
<gene>
    <name evidence="6" type="ORF">FBQ73_00415</name>
</gene>
<accession>A0A6C1KL00</accession>
<dbReference type="GO" id="GO:0005576">
    <property type="term" value="C:extracellular region"/>
    <property type="evidence" value="ECO:0007669"/>
    <property type="project" value="TreeGrafter"/>
</dbReference>
<sequence length="298" mass="32019">MGMTTRSGQSAGGSSPARGVWSALAALAILAAVAAPAGAQTLDRVAGGEAFRIGYRQFAPPYSYAAANGQPSGYIVDLCREVADGVKRTLKLPALKVEYVKVTAEDRFEAVRDGRIDILCEPSSMTMSRRALVDFSLPTFLDGAGVVTRGAPVKGLEDLKGKKVGVLRGTTTEETLRSTLGQMRIAADIVTVTDHPDGLKQLADGKLDAYFGDRGILNYLIANSPAGNRLSLSDQYFTFETYALALPRGDQAFRLVVDATLADLYRTERIRDIYAKSFGKFPPDQFLNALFVINGVPK</sequence>
<evidence type="ECO:0000256" key="2">
    <source>
        <dbReference type="ARBA" id="ARBA00022448"/>
    </source>
</evidence>
<comment type="similarity">
    <text evidence="1">Belongs to the bacterial solute-binding protein 3 family.</text>
</comment>
<organism evidence="6 7">
    <name type="scientific">Xanthobacter autotrophicus</name>
    <dbReference type="NCBI Taxonomy" id="280"/>
    <lineage>
        <taxon>Bacteria</taxon>
        <taxon>Pseudomonadati</taxon>
        <taxon>Pseudomonadota</taxon>
        <taxon>Alphaproteobacteria</taxon>
        <taxon>Hyphomicrobiales</taxon>
        <taxon>Xanthobacteraceae</taxon>
        <taxon>Xanthobacter</taxon>
    </lineage>
</organism>
<dbReference type="InterPro" id="IPR001638">
    <property type="entry name" value="Solute-binding_3/MltF_N"/>
</dbReference>
<dbReference type="InterPro" id="IPR051455">
    <property type="entry name" value="Bact_solute-bind_prot3"/>
</dbReference>
<keyword evidence="3 4" id="KW-0732">Signal</keyword>
<evidence type="ECO:0000256" key="1">
    <source>
        <dbReference type="ARBA" id="ARBA00010333"/>
    </source>
</evidence>
<reference evidence="6 7" key="1">
    <citation type="submission" date="2019-05" db="EMBL/GenBank/DDBJ databases">
        <authorList>
            <person name="Zhou X."/>
        </authorList>
    </citation>
    <scope>NUCLEOTIDE SEQUENCE [LARGE SCALE GENOMIC DNA]</scope>
    <source>
        <strain evidence="6 7">DSM 432</strain>
    </source>
</reference>
<name>A0A6C1KL00_XANAU</name>
<evidence type="ECO:0000313" key="7">
    <source>
        <dbReference type="Proteomes" id="UP000305131"/>
    </source>
</evidence>
<evidence type="ECO:0000313" key="6">
    <source>
        <dbReference type="EMBL" id="TLX44929.1"/>
    </source>
</evidence>
<dbReference type="AlphaFoldDB" id="A0A6C1KL00"/>
<evidence type="ECO:0000259" key="5">
    <source>
        <dbReference type="SMART" id="SM00062"/>
    </source>
</evidence>
<dbReference type="OrthoDB" id="7240770at2"/>
<dbReference type="PANTHER" id="PTHR30085">
    <property type="entry name" value="AMINO ACID ABC TRANSPORTER PERMEASE"/>
    <property type="match status" value="1"/>
</dbReference>
<keyword evidence="2" id="KW-0813">Transport</keyword>
<dbReference type="Gene3D" id="3.40.190.10">
    <property type="entry name" value="Periplasmic binding protein-like II"/>
    <property type="match status" value="2"/>
</dbReference>
<evidence type="ECO:0000256" key="4">
    <source>
        <dbReference type="SAM" id="SignalP"/>
    </source>
</evidence>
<dbReference type="Proteomes" id="UP000305131">
    <property type="component" value="Unassembled WGS sequence"/>
</dbReference>
<dbReference type="EMBL" id="VAUP01000002">
    <property type="protein sequence ID" value="TLX44929.1"/>
    <property type="molecule type" value="Genomic_DNA"/>
</dbReference>